<feature type="region of interest" description="Disordered" evidence="1">
    <location>
        <begin position="178"/>
        <end position="212"/>
    </location>
</feature>
<protein>
    <recommendedName>
        <fullName evidence="2">Gp5/Type VI secretion system Vgr protein OB-fold domain-containing protein</fullName>
    </recommendedName>
</protein>
<dbReference type="Proteomes" id="UP000094936">
    <property type="component" value="Unassembled WGS sequence"/>
</dbReference>
<evidence type="ECO:0000313" key="3">
    <source>
        <dbReference type="EMBL" id="ODA31519.1"/>
    </source>
</evidence>
<evidence type="ECO:0000313" key="4">
    <source>
        <dbReference type="Proteomes" id="UP000094936"/>
    </source>
</evidence>
<evidence type="ECO:0000259" key="2">
    <source>
        <dbReference type="Pfam" id="PF04717"/>
    </source>
</evidence>
<name>A0A1C3EE72_9GAMM</name>
<dbReference type="STRING" id="1080227.A8L45_16610"/>
<dbReference type="Gene3D" id="2.40.50.230">
    <property type="entry name" value="Gp5 N-terminal domain"/>
    <property type="match status" value="1"/>
</dbReference>
<proteinExistence type="predicted"/>
<dbReference type="InterPro" id="IPR037026">
    <property type="entry name" value="Vgr_OB-fold_dom_sf"/>
</dbReference>
<dbReference type="InterPro" id="IPR013046">
    <property type="entry name" value="GpV/Gp45"/>
</dbReference>
<feature type="domain" description="Gp5/Type VI secretion system Vgr protein OB-fold" evidence="2">
    <location>
        <begin position="44"/>
        <end position="111"/>
    </location>
</feature>
<organism evidence="3 4">
    <name type="scientific">Veronia pacifica</name>
    <dbReference type="NCBI Taxonomy" id="1080227"/>
    <lineage>
        <taxon>Bacteria</taxon>
        <taxon>Pseudomonadati</taxon>
        <taxon>Pseudomonadota</taxon>
        <taxon>Gammaproteobacteria</taxon>
        <taxon>Vibrionales</taxon>
        <taxon>Vibrionaceae</taxon>
        <taxon>Veronia</taxon>
    </lineage>
</organism>
<dbReference type="InterPro" id="IPR006531">
    <property type="entry name" value="Gp5/Vgr_OB"/>
</dbReference>
<dbReference type="NCBIfam" id="TIGR01644">
    <property type="entry name" value="phage_P2_V"/>
    <property type="match status" value="1"/>
</dbReference>
<dbReference type="Gene3D" id="6.20.150.10">
    <property type="match status" value="1"/>
</dbReference>
<keyword evidence="4" id="KW-1185">Reference proteome</keyword>
<comment type="caution">
    <text evidence="3">The sequence shown here is derived from an EMBL/GenBank/DDBJ whole genome shotgun (WGS) entry which is preliminary data.</text>
</comment>
<gene>
    <name evidence="3" type="ORF">A8L45_16610</name>
</gene>
<evidence type="ECO:0000256" key="1">
    <source>
        <dbReference type="SAM" id="MobiDB-lite"/>
    </source>
</evidence>
<accession>A0A1C3EE72</accession>
<reference evidence="3 4" key="1">
    <citation type="submission" date="2016-05" db="EMBL/GenBank/DDBJ databases">
        <title>Genomic Taxonomy of the Vibrionaceae.</title>
        <authorList>
            <person name="Gomez-Gil B."/>
            <person name="Enciso-Ibarra J."/>
        </authorList>
    </citation>
    <scope>NUCLEOTIDE SEQUENCE [LARGE SCALE GENOMIC DNA]</scope>
    <source>
        <strain evidence="3 4">CAIM 1920</strain>
    </source>
</reference>
<dbReference type="EMBL" id="LYBM01000034">
    <property type="protein sequence ID" value="ODA31519.1"/>
    <property type="molecule type" value="Genomic_DNA"/>
</dbReference>
<dbReference type="Pfam" id="PF04717">
    <property type="entry name" value="Phage_base_V"/>
    <property type="match status" value="1"/>
</dbReference>
<feature type="compositionally biased region" description="Polar residues" evidence="1">
    <location>
        <begin position="179"/>
        <end position="212"/>
    </location>
</feature>
<dbReference type="AlphaFoldDB" id="A0A1C3EE72"/>
<sequence>MNYGLVDTAKINQPTLDSIQTLNQHALMSLNTSELFRRFENLVRIGTIAAVEHKTKQLRIQSGELLTDWLDWPAEMGRNYIRWRPLRLGTQVVFVCPSGDPAQALIVSILYSNQLDTPSTDEEVDVIQFDDGTHLSYNIESGLLDVTSIKQISLSARHIKIKGTSSFEITSPKIHINGPVTQQNGDITSDGISVQQHTHISPESKSPTETPQ</sequence>